<name>A0A3G1KUI9_FORW1</name>
<reference evidence="1 2" key="1">
    <citation type="submission" date="2016-10" db="EMBL/GenBank/DDBJ databases">
        <title>Complete Genome Sequence of Peptococcaceae strain DCMF.</title>
        <authorList>
            <person name="Edwards R.J."/>
            <person name="Holland S.I."/>
            <person name="Deshpande N.P."/>
            <person name="Wong Y.K."/>
            <person name="Ertan H."/>
            <person name="Manefield M."/>
            <person name="Russell T.L."/>
            <person name="Lee M.J."/>
        </authorList>
    </citation>
    <scope>NUCLEOTIDE SEQUENCE [LARGE SCALE GENOMIC DNA]</scope>
    <source>
        <strain evidence="1 2">DCMF</strain>
    </source>
</reference>
<dbReference type="EMBL" id="CP017634">
    <property type="protein sequence ID" value="ATW26112.1"/>
    <property type="molecule type" value="Genomic_DNA"/>
</dbReference>
<proteinExistence type="predicted"/>
<keyword evidence="2" id="KW-1185">Reference proteome</keyword>
<evidence type="ECO:0000313" key="2">
    <source>
        <dbReference type="Proteomes" id="UP000323521"/>
    </source>
</evidence>
<evidence type="ECO:0000313" key="1">
    <source>
        <dbReference type="EMBL" id="ATW26112.1"/>
    </source>
</evidence>
<dbReference type="Pfam" id="PF19677">
    <property type="entry name" value="DUF6179"/>
    <property type="match status" value="1"/>
</dbReference>
<organism evidence="1 2">
    <name type="scientific">Formimonas warabiya</name>
    <dbReference type="NCBI Taxonomy" id="1761012"/>
    <lineage>
        <taxon>Bacteria</taxon>
        <taxon>Bacillati</taxon>
        <taxon>Bacillota</taxon>
        <taxon>Clostridia</taxon>
        <taxon>Eubacteriales</taxon>
        <taxon>Peptococcaceae</taxon>
        <taxon>Candidatus Formimonas</taxon>
    </lineage>
</organism>
<dbReference type="RefSeq" id="WP_148135388.1">
    <property type="nucleotide sequence ID" value="NZ_CP017634.1"/>
</dbReference>
<dbReference type="AlphaFoldDB" id="A0A3G1KUI9"/>
<protein>
    <submittedName>
        <fullName evidence="1">Uncharacterized protein</fullName>
    </submittedName>
</protein>
<dbReference type="OrthoDB" id="3173587at2"/>
<dbReference type="InterPro" id="IPR045751">
    <property type="entry name" value="DUF6179"/>
</dbReference>
<dbReference type="KEGG" id="fwa:DCMF_16225"/>
<gene>
    <name evidence="1" type="ORF">DCMF_16225</name>
</gene>
<dbReference type="Proteomes" id="UP000323521">
    <property type="component" value="Chromosome"/>
</dbReference>
<sequence>MNPDANQFALSLMDQGYRANIFTGAEIEAIQIQVLQLLKEYILKYTHYDSSSVKEETAQSILQSIFYCINSYLMGLENHEQSIRILKTTGIKEIHRRGLELTKNQVCQARDIYQEVKSTKLEVSLTAYEDTINEGIQSFFQNYDVYFDAHNTVANIDYPLLCDDMSRTGISYIKNYLEKLKMENELCRHFSPEEINLLLKGYGQQYGFECTEMLINISELILKNALFSVLLGKRAIELTLSWGECDLIGKTLQNLTKQQCWERVQNALDNMLRELQDISPSLKTYLREFLWAFFPALYHAIEQNTLPSLLVVSQRMDPPPVLLYEAGEKLSDEQLRAVIDELQHCGDGPAKASLIMSKVRSLEDLMEILGADCLFGNEYAAVFDLLGDYEMAILVAKFFEDTTFTGTRDLFVDEWHRTANETQWLTHFVHYLTKGASDRQQKIIDLAKSLANSTG</sequence>
<accession>A0A3G1KUI9</accession>